<dbReference type="InterPro" id="IPR007038">
    <property type="entry name" value="HupE_UreJ"/>
</dbReference>
<keyword evidence="2" id="KW-1185">Reference proteome</keyword>
<protein>
    <submittedName>
        <fullName evidence="1">HupE / UreJ protein</fullName>
    </submittedName>
</protein>
<evidence type="ECO:0000313" key="2">
    <source>
        <dbReference type="Proteomes" id="UP000254069"/>
    </source>
</evidence>
<dbReference type="EMBL" id="UGYO01000001">
    <property type="protein sequence ID" value="SUI69761.1"/>
    <property type="molecule type" value="Genomic_DNA"/>
</dbReference>
<organism evidence="1 2">
    <name type="scientific">Shewanella algae</name>
    <dbReference type="NCBI Taxonomy" id="38313"/>
    <lineage>
        <taxon>Bacteria</taxon>
        <taxon>Pseudomonadati</taxon>
        <taxon>Pseudomonadota</taxon>
        <taxon>Gammaproteobacteria</taxon>
        <taxon>Alteromonadales</taxon>
        <taxon>Shewanellaceae</taxon>
        <taxon>Shewanella</taxon>
    </lineage>
</organism>
<proteinExistence type="predicted"/>
<sequence length="194" mass="20655">MPSRIIMLLLLLLSLPVSAHELHADGGFWDGFNHPVLGFDHLLAMLSVGILSTQLGRSAIWSVPLAFLFFMTLGAVAGMSLMPIPFVESGIALSVLLLGLAIALNREMPISFAMAFVGVFALFHGHAHGVEMPELARPSIYAMGFLLGTAAIHVAGVIIGSLINPDGKRKRVVQLMGSAIALVGSYLTLELWLA</sequence>
<dbReference type="RefSeq" id="WP_028781404.1">
    <property type="nucleotide sequence ID" value="NZ_AP024612.1"/>
</dbReference>
<gene>
    <name evidence="1" type="ORF">NCTC10738_02105</name>
</gene>
<dbReference type="Proteomes" id="UP000254069">
    <property type="component" value="Unassembled WGS sequence"/>
</dbReference>
<name>A0A2T3H373_9GAMM</name>
<accession>A0A379ZWZ1</accession>
<dbReference type="Pfam" id="PF04955">
    <property type="entry name" value="HupE_UreJ"/>
    <property type="match status" value="1"/>
</dbReference>
<dbReference type="AlphaFoldDB" id="A0A2T3H373"/>
<dbReference type="PIRSF" id="PIRSF016919">
    <property type="entry name" value="HupE_UreJ"/>
    <property type="match status" value="1"/>
</dbReference>
<dbReference type="STRING" id="38313.GCA_000947195_03986"/>
<reference evidence="1 2" key="1">
    <citation type="submission" date="2018-06" db="EMBL/GenBank/DDBJ databases">
        <authorList>
            <consortium name="Pathogen Informatics"/>
            <person name="Doyle S."/>
        </authorList>
    </citation>
    <scope>NUCLEOTIDE SEQUENCE [LARGE SCALE GENOMIC DNA]</scope>
    <source>
        <strain evidence="1 2">NCTC10738</strain>
    </source>
</reference>
<accession>A0A2T3H373</accession>
<evidence type="ECO:0000313" key="1">
    <source>
        <dbReference type="EMBL" id="SUI69761.1"/>
    </source>
</evidence>